<keyword evidence="4 7" id="KW-1133">Transmembrane helix</keyword>
<accession>A0ABR1G1R0</accession>
<dbReference type="PROSITE" id="PS50216">
    <property type="entry name" value="DHHC"/>
    <property type="match status" value="1"/>
</dbReference>
<feature type="region of interest" description="Disordered" evidence="8">
    <location>
        <begin position="194"/>
        <end position="228"/>
    </location>
</feature>
<feature type="transmembrane region" description="Helical" evidence="7">
    <location>
        <begin position="26"/>
        <end position="45"/>
    </location>
</feature>
<evidence type="ECO:0000256" key="2">
    <source>
        <dbReference type="ARBA" id="ARBA00022679"/>
    </source>
</evidence>
<keyword evidence="2 7" id="KW-0808">Transferase</keyword>
<dbReference type="InterPro" id="IPR039859">
    <property type="entry name" value="PFA4/ZDH16/20/ERF2-like"/>
</dbReference>
<reference evidence="10 11" key="1">
    <citation type="submission" date="2024-03" db="EMBL/GenBank/DDBJ databases">
        <title>Aureococcus anophagefferens CCMP1851 and Kratosvirus quantuckense: Draft genome of a second virus-susceptible host strain in the model system.</title>
        <authorList>
            <person name="Chase E."/>
            <person name="Truchon A.R."/>
            <person name="Schepens W."/>
            <person name="Wilhelm S.W."/>
        </authorList>
    </citation>
    <scope>NUCLEOTIDE SEQUENCE [LARGE SCALE GENOMIC DNA]</scope>
    <source>
        <strain evidence="10 11">CCMP1851</strain>
    </source>
</reference>
<evidence type="ECO:0000256" key="1">
    <source>
        <dbReference type="ARBA" id="ARBA00004141"/>
    </source>
</evidence>
<evidence type="ECO:0000256" key="5">
    <source>
        <dbReference type="ARBA" id="ARBA00023136"/>
    </source>
</evidence>
<proteinExistence type="inferred from homology"/>
<evidence type="ECO:0000256" key="4">
    <source>
        <dbReference type="ARBA" id="ARBA00022989"/>
    </source>
</evidence>
<evidence type="ECO:0000256" key="3">
    <source>
        <dbReference type="ARBA" id="ARBA00022692"/>
    </source>
</evidence>
<evidence type="ECO:0000256" key="8">
    <source>
        <dbReference type="SAM" id="MobiDB-lite"/>
    </source>
</evidence>
<gene>
    <name evidence="10" type="ORF">SO694_00016027</name>
</gene>
<name>A0ABR1G1R0_AURAN</name>
<comment type="subcellular location">
    <subcellularLocation>
        <location evidence="1">Membrane</location>
        <topology evidence="1">Multi-pass membrane protein</topology>
    </subcellularLocation>
</comment>
<feature type="compositionally biased region" description="Pro residues" evidence="8">
    <location>
        <begin position="196"/>
        <end position="206"/>
    </location>
</feature>
<keyword evidence="11" id="KW-1185">Reference proteome</keyword>
<comment type="domain">
    <text evidence="7">The DHHC domain is required for palmitoyltransferase activity.</text>
</comment>
<evidence type="ECO:0000313" key="10">
    <source>
        <dbReference type="EMBL" id="KAK7242600.1"/>
    </source>
</evidence>
<dbReference type="PANTHER" id="PTHR22883">
    <property type="entry name" value="ZINC FINGER DHHC DOMAIN CONTAINING PROTEIN"/>
    <property type="match status" value="1"/>
</dbReference>
<feature type="compositionally biased region" description="Low complexity" evidence="8">
    <location>
        <begin position="207"/>
        <end position="222"/>
    </location>
</feature>
<evidence type="ECO:0000256" key="6">
    <source>
        <dbReference type="ARBA" id="ARBA00023315"/>
    </source>
</evidence>
<keyword evidence="5 7" id="KW-0472">Membrane</keyword>
<evidence type="ECO:0000256" key="7">
    <source>
        <dbReference type="RuleBase" id="RU079119"/>
    </source>
</evidence>
<dbReference type="EC" id="2.3.1.225" evidence="7"/>
<dbReference type="EMBL" id="JBBJCI010000141">
    <property type="protein sequence ID" value="KAK7242600.1"/>
    <property type="molecule type" value="Genomic_DNA"/>
</dbReference>
<feature type="transmembrane region" description="Helical" evidence="7">
    <location>
        <begin position="108"/>
        <end position="132"/>
    </location>
</feature>
<comment type="catalytic activity">
    <reaction evidence="7">
        <text>L-cysteinyl-[protein] + hexadecanoyl-CoA = S-hexadecanoyl-L-cysteinyl-[protein] + CoA</text>
        <dbReference type="Rhea" id="RHEA:36683"/>
        <dbReference type="Rhea" id="RHEA-COMP:10131"/>
        <dbReference type="Rhea" id="RHEA-COMP:11032"/>
        <dbReference type="ChEBI" id="CHEBI:29950"/>
        <dbReference type="ChEBI" id="CHEBI:57287"/>
        <dbReference type="ChEBI" id="CHEBI:57379"/>
        <dbReference type="ChEBI" id="CHEBI:74151"/>
        <dbReference type="EC" id="2.3.1.225"/>
    </reaction>
</comment>
<dbReference type="Proteomes" id="UP001363151">
    <property type="component" value="Unassembled WGS sequence"/>
</dbReference>
<protein>
    <recommendedName>
        <fullName evidence="7">Palmitoyltransferase</fullName>
        <ecNumber evidence="7">2.3.1.225</ecNumber>
    </recommendedName>
</protein>
<dbReference type="Pfam" id="PF01529">
    <property type="entry name" value="DHHC"/>
    <property type="match status" value="1"/>
</dbReference>
<comment type="caution">
    <text evidence="10">The sequence shown here is derived from an EMBL/GenBank/DDBJ whole genome shotgun (WGS) entry which is preliminary data.</text>
</comment>
<evidence type="ECO:0000259" key="9">
    <source>
        <dbReference type="Pfam" id="PF01529"/>
    </source>
</evidence>
<keyword evidence="6 7" id="KW-0012">Acyltransferase</keyword>
<evidence type="ECO:0000313" key="11">
    <source>
        <dbReference type="Proteomes" id="UP001363151"/>
    </source>
</evidence>
<keyword evidence="3 7" id="KW-0812">Transmembrane</keyword>
<organism evidence="10 11">
    <name type="scientific">Aureococcus anophagefferens</name>
    <name type="common">Harmful bloom alga</name>
    <dbReference type="NCBI Taxonomy" id="44056"/>
    <lineage>
        <taxon>Eukaryota</taxon>
        <taxon>Sar</taxon>
        <taxon>Stramenopiles</taxon>
        <taxon>Ochrophyta</taxon>
        <taxon>Pelagophyceae</taxon>
        <taxon>Pelagomonadales</taxon>
        <taxon>Pelagomonadaceae</taxon>
        <taxon>Aureococcus</taxon>
    </lineage>
</organism>
<sequence>MWTTLGASLATTLGSLPRLEPRAARAWGGCYVLAVGLLQYFGWVATLTQMGTARRPTAADREAGVPTCAACGTVAGPRVHHCRRCNMCVEDFDHHCVYLNRCVGRQNYASFFGCIFFTTAAYTIGVGVVGAACAARRDAACAGLAAAALYPRRGGSIWYLVFFRVPQRRREAVDDGLAQGPPAIKASLLEAYVADRPPPPPPPPPRSLALRPSPARARAQRPQRPPCAGCSARPLHEAFAAHLAGLDAAEPLAFFDAVAAYRRRRAAQRAAQRAVAAGAGDVALFDAAVDSVVAHLARTRLRAFLAATPGPVAALPDGAAPSIVRLSATTEIALLPL</sequence>
<dbReference type="InterPro" id="IPR001594">
    <property type="entry name" value="Palmitoyltrfase_DHHC"/>
</dbReference>
<comment type="similarity">
    <text evidence="7">Belongs to the DHHC palmitoyltransferase family.</text>
</comment>
<feature type="domain" description="Palmitoyltransferase DHHC" evidence="9">
    <location>
        <begin position="67"/>
        <end position="125"/>
    </location>
</feature>